<comment type="similarity">
    <text evidence="2">Belongs to the threonine synthase family.</text>
</comment>
<dbReference type="InterPro" id="IPR001926">
    <property type="entry name" value="TrpB-like_PALP"/>
</dbReference>
<evidence type="ECO:0000256" key="3">
    <source>
        <dbReference type="ARBA" id="ARBA00022898"/>
    </source>
</evidence>
<proteinExistence type="inferred from homology"/>
<gene>
    <name evidence="8" type="ORF">ENT17_03085</name>
</gene>
<dbReference type="PANTHER" id="PTHR48078:SF6">
    <property type="entry name" value="L-THREONINE DEHYDRATASE CATABOLIC TDCB"/>
    <property type="match status" value="1"/>
</dbReference>
<dbReference type="InterPro" id="IPR004450">
    <property type="entry name" value="Thr_synthase-like"/>
</dbReference>
<dbReference type="SUPFAM" id="SSF53686">
    <property type="entry name" value="Tryptophan synthase beta subunit-like PLP-dependent enzymes"/>
    <property type="match status" value="1"/>
</dbReference>
<dbReference type="GO" id="GO:0004795">
    <property type="term" value="F:threonine synthase activity"/>
    <property type="evidence" value="ECO:0007669"/>
    <property type="project" value="UniProtKB-UniRule"/>
</dbReference>
<sequence>MIALSTSTPFSFLTHLECSQCGASYDAQRLQTFCPDCQTPLLARYDLMSVAKQLKREQFQTRQRGMWRWHELLPVQSEDQIVSLGEGDTPILHLPQLGGELHLPHLYLKDESLNPTGTFKARGLSAAVSRARELGAQCLTIPTAGNAGGALAAYAARANLPAQVFMPADTPPANIEETRITGAEVRLVDGLISDAARLSVEAARQSGALDVSTFKEPYRMEGKKTMGYEIAEAFAWSLPDVIVYPAGGGMGLVAIWKGLGELRQLGWLDGEKLPRMVAVQAAGCAPVVAAFEKRASTCEFWQNAQTLASGLRVPKSFGDRLILQTLYESGGLALAVSDDEIRQAQQELARREGIFAAPEGAANLAALHHLVKSGWLQPRERILLLNTGTGLKYLR</sequence>
<dbReference type="PANTHER" id="PTHR48078">
    <property type="entry name" value="THREONINE DEHYDRATASE, MITOCHONDRIAL-RELATED"/>
    <property type="match status" value="1"/>
</dbReference>
<comment type="cofactor">
    <cofactor evidence="1 6">
        <name>pyridoxal 5'-phosphate</name>
        <dbReference type="ChEBI" id="CHEBI:597326"/>
    </cofactor>
</comment>
<reference evidence="8" key="1">
    <citation type="journal article" date="2020" name="mSystems">
        <title>Genome- and Community-Level Interaction Insights into Carbon Utilization and Element Cycling Functions of Hydrothermarchaeota in Hydrothermal Sediment.</title>
        <authorList>
            <person name="Zhou Z."/>
            <person name="Liu Y."/>
            <person name="Xu W."/>
            <person name="Pan J."/>
            <person name="Luo Z.H."/>
            <person name="Li M."/>
        </authorList>
    </citation>
    <scope>NUCLEOTIDE SEQUENCE [LARGE SCALE GENOMIC DNA]</scope>
    <source>
        <strain evidence="8">SpSt-556</strain>
    </source>
</reference>
<name>A0A7C4KYE6_9CHLR</name>
<organism evidence="8">
    <name type="scientific">Bellilinea caldifistulae</name>
    <dbReference type="NCBI Taxonomy" id="360411"/>
    <lineage>
        <taxon>Bacteria</taxon>
        <taxon>Bacillati</taxon>
        <taxon>Chloroflexota</taxon>
        <taxon>Anaerolineae</taxon>
        <taxon>Anaerolineales</taxon>
        <taxon>Anaerolineaceae</taxon>
        <taxon>Bellilinea</taxon>
    </lineage>
</organism>
<dbReference type="GO" id="GO:0004794">
    <property type="term" value="F:threonine deaminase activity"/>
    <property type="evidence" value="ECO:0007669"/>
    <property type="project" value="TreeGrafter"/>
</dbReference>
<comment type="caution">
    <text evidence="8">The sequence shown here is derived from an EMBL/GenBank/DDBJ whole genome shotgun (WGS) entry which is preliminary data.</text>
</comment>
<dbReference type="GO" id="GO:0009088">
    <property type="term" value="P:threonine biosynthetic process"/>
    <property type="evidence" value="ECO:0007669"/>
    <property type="project" value="UniProtKB-UniRule"/>
</dbReference>
<dbReference type="GO" id="GO:0003941">
    <property type="term" value="F:L-serine ammonia-lyase activity"/>
    <property type="evidence" value="ECO:0007669"/>
    <property type="project" value="TreeGrafter"/>
</dbReference>
<evidence type="ECO:0000256" key="2">
    <source>
        <dbReference type="ARBA" id="ARBA00005517"/>
    </source>
</evidence>
<evidence type="ECO:0000256" key="1">
    <source>
        <dbReference type="ARBA" id="ARBA00001933"/>
    </source>
</evidence>
<evidence type="ECO:0000256" key="6">
    <source>
        <dbReference type="PIRSR" id="PIRSR604450-51"/>
    </source>
</evidence>
<dbReference type="EC" id="4.2.3.1" evidence="5"/>
<keyword evidence="4 8" id="KW-0456">Lyase</keyword>
<dbReference type="EMBL" id="DSXR01000040">
    <property type="protein sequence ID" value="HGS86582.1"/>
    <property type="molecule type" value="Genomic_DNA"/>
</dbReference>
<accession>A0A7C4KYE6</accession>
<keyword evidence="3 6" id="KW-0663">Pyridoxal phosphate</keyword>
<dbReference type="InterPro" id="IPR036052">
    <property type="entry name" value="TrpB-like_PALP_sf"/>
</dbReference>
<dbReference type="Pfam" id="PF00291">
    <property type="entry name" value="PALP"/>
    <property type="match status" value="1"/>
</dbReference>
<evidence type="ECO:0000259" key="7">
    <source>
        <dbReference type="Pfam" id="PF00291"/>
    </source>
</evidence>
<dbReference type="Gene3D" id="3.40.50.1100">
    <property type="match status" value="2"/>
</dbReference>
<dbReference type="GO" id="GO:0006565">
    <property type="term" value="P:L-serine catabolic process"/>
    <property type="evidence" value="ECO:0007669"/>
    <property type="project" value="TreeGrafter"/>
</dbReference>
<dbReference type="CDD" id="cd01563">
    <property type="entry name" value="Thr-synth_1"/>
    <property type="match status" value="1"/>
</dbReference>
<feature type="modified residue" description="N6-(pyridoxal phosphate)lysine" evidence="6">
    <location>
        <position position="120"/>
    </location>
</feature>
<dbReference type="GO" id="GO:0006567">
    <property type="term" value="P:L-threonine catabolic process"/>
    <property type="evidence" value="ECO:0007669"/>
    <property type="project" value="TreeGrafter"/>
</dbReference>
<evidence type="ECO:0000256" key="5">
    <source>
        <dbReference type="NCBIfam" id="TIGR00260"/>
    </source>
</evidence>
<dbReference type="GO" id="GO:0009097">
    <property type="term" value="P:isoleucine biosynthetic process"/>
    <property type="evidence" value="ECO:0007669"/>
    <property type="project" value="TreeGrafter"/>
</dbReference>
<dbReference type="NCBIfam" id="NF006050">
    <property type="entry name" value="PRK08197.1"/>
    <property type="match status" value="1"/>
</dbReference>
<dbReference type="AlphaFoldDB" id="A0A7C4KYE6"/>
<protein>
    <recommendedName>
        <fullName evidence="5">Threonine synthase</fullName>
        <ecNumber evidence="5">4.2.3.1</ecNumber>
    </recommendedName>
</protein>
<dbReference type="InterPro" id="IPR050147">
    <property type="entry name" value="Ser/Thr_Dehydratase"/>
</dbReference>
<evidence type="ECO:0000256" key="4">
    <source>
        <dbReference type="ARBA" id="ARBA00023239"/>
    </source>
</evidence>
<evidence type="ECO:0000313" key="8">
    <source>
        <dbReference type="EMBL" id="HGS86582.1"/>
    </source>
</evidence>
<dbReference type="NCBIfam" id="TIGR00260">
    <property type="entry name" value="thrC"/>
    <property type="match status" value="1"/>
</dbReference>
<feature type="domain" description="Tryptophan synthase beta chain-like PALP" evidence="7">
    <location>
        <begin position="82"/>
        <end position="388"/>
    </location>
</feature>